<dbReference type="GeneID" id="80882990"/>
<feature type="transmembrane region" description="Helical" evidence="1">
    <location>
        <begin position="203"/>
        <end position="220"/>
    </location>
</feature>
<keyword evidence="1" id="KW-0472">Membrane</keyword>
<reference evidence="2" key="1">
    <citation type="submission" date="2023-03" db="EMBL/GenBank/DDBJ databases">
        <title>Near-Complete genome sequence of Lipomyces tetrasporous NRRL Y-64009, an oleaginous yeast capable of growing on lignocellulosic hydrolysates.</title>
        <authorList>
            <consortium name="Lawrence Berkeley National Laboratory"/>
            <person name="Jagtap S.S."/>
            <person name="Liu J.-J."/>
            <person name="Walukiewicz H.E."/>
            <person name="Pangilinan J."/>
            <person name="Lipzen A."/>
            <person name="Ahrendt S."/>
            <person name="Koriabine M."/>
            <person name="Cobaugh K."/>
            <person name="Salamov A."/>
            <person name="Yoshinaga Y."/>
            <person name="Ng V."/>
            <person name="Daum C."/>
            <person name="Grigoriev I.V."/>
            <person name="Slininger P.J."/>
            <person name="Dien B.S."/>
            <person name="Jin Y.-S."/>
            <person name="Rao C.V."/>
        </authorList>
    </citation>
    <scope>NUCLEOTIDE SEQUENCE</scope>
    <source>
        <strain evidence="2">NRRL Y-64009</strain>
    </source>
</reference>
<organism evidence="2 3">
    <name type="scientific">Lipomyces tetrasporus</name>
    <dbReference type="NCBI Taxonomy" id="54092"/>
    <lineage>
        <taxon>Eukaryota</taxon>
        <taxon>Fungi</taxon>
        <taxon>Dikarya</taxon>
        <taxon>Ascomycota</taxon>
        <taxon>Saccharomycotina</taxon>
        <taxon>Lipomycetes</taxon>
        <taxon>Lipomycetales</taxon>
        <taxon>Lipomycetaceae</taxon>
        <taxon>Lipomyces</taxon>
    </lineage>
</organism>
<feature type="transmembrane region" description="Helical" evidence="1">
    <location>
        <begin position="77"/>
        <end position="100"/>
    </location>
</feature>
<keyword evidence="1" id="KW-1133">Transmembrane helix</keyword>
<feature type="transmembrane region" description="Helical" evidence="1">
    <location>
        <begin position="312"/>
        <end position="331"/>
    </location>
</feature>
<evidence type="ECO:0008006" key="4">
    <source>
        <dbReference type="Google" id="ProtNLM"/>
    </source>
</evidence>
<dbReference type="AlphaFoldDB" id="A0AAD7VT92"/>
<dbReference type="PANTHER" id="PTHR12459">
    <property type="entry name" value="TRANSMEMBRANE PROTEIN 135-RELATED"/>
    <property type="match status" value="1"/>
</dbReference>
<sequence length="486" mass="54531">MRSPTRSSFENWRRVQKAALVAIVRNPAVAPALRAFVLSYATVVGPRILNITLLALRRRDRLRKCLSGLKHVLLSALALNGLPIFWAALLASSISFARITDIVVSKLSTSRPYRQASAFIAAMIAGGYTLRWHQRLLKRDATKDITRSIDEPVKSRQEHGRTIDNTLFTVTSAVDYLFRRALVAAKHKSLLGMSKIDYRTTDIYAFVASVTVVMYAWFYHPTRLPKSYNHWITKFADMDTNLLTALRLVKSGDFVYHKDTGYANLLAPSCEKLGLPKEYGDPAVTVPIPCLIIHANKTENCEVHAAWRFLRAFTSALEIYVPLNMVLLLRARPGRRLQHMMEALFSACRSASFLGMFVALAWYSVCFTRTRVGPYLFPKVKRLRWDDTLGPALGSFMCGWSVLLENPRRRGELALFVAPRALGAFLPEDFDKFHEYAECVVFSVAYAVLFSVAMNAPKAWPAGLPDRGVRLRGVVGNALMAVLGRA</sequence>
<dbReference type="EMBL" id="JARPMG010000006">
    <property type="protein sequence ID" value="KAJ8099910.1"/>
    <property type="molecule type" value="Genomic_DNA"/>
</dbReference>
<dbReference type="PANTHER" id="PTHR12459:SF15">
    <property type="entry name" value="TRANSMEMBRANE PROTEIN 135"/>
    <property type="match status" value="1"/>
</dbReference>
<dbReference type="Proteomes" id="UP001217417">
    <property type="component" value="Unassembled WGS sequence"/>
</dbReference>
<feature type="transmembrane region" description="Helical" evidence="1">
    <location>
        <begin position="35"/>
        <end position="56"/>
    </location>
</feature>
<keyword evidence="3" id="KW-1185">Reference proteome</keyword>
<evidence type="ECO:0000313" key="2">
    <source>
        <dbReference type="EMBL" id="KAJ8099910.1"/>
    </source>
</evidence>
<dbReference type="RefSeq" id="XP_056043360.1">
    <property type="nucleotide sequence ID" value="XM_056187824.1"/>
</dbReference>
<feature type="transmembrane region" description="Helical" evidence="1">
    <location>
        <begin position="112"/>
        <end position="130"/>
    </location>
</feature>
<gene>
    <name evidence="2" type="ORF">POJ06DRAFT_254864</name>
</gene>
<dbReference type="InterPro" id="IPR026749">
    <property type="entry name" value="Tmem135"/>
</dbReference>
<evidence type="ECO:0000313" key="3">
    <source>
        <dbReference type="Proteomes" id="UP001217417"/>
    </source>
</evidence>
<comment type="caution">
    <text evidence="2">The sequence shown here is derived from an EMBL/GenBank/DDBJ whole genome shotgun (WGS) entry which is preliminary data.</text>
</comment>
<evidence type="ECO:0000256" key="1">
    <source>
        <dbReference type="SAM" id="Phobius"/>
    </source>
</evidence>
<name>A0AAD7VT92_9ASCO</name>
<proteinExistence type="predicted"/>
<feature type="transmembrane region" description="Helical" evidence="1">
    <location>
        <begin position="343"/>
        <end position="365"/>
    </location>
</feature>
<keyword evidence="1" id="KW-0812">Transmembrane</keyword>
<protein>
    <recommendedName>
        <fullName evidence="4">Integral membrane protein</fullName>
    </recommendedName>
</protein>
<accession>A0AAD7VT92</accession>